<dbReference type="EMBL" id="CP032134">
    <property type="protein sequence ID" value="AXY57256.1"/>
    <property type="molecule type" value="Genomic_DNA"/>
</dbReference>
<evidence type="ECO:0000313" key="3">
    <source>
        <dbReference type="Proteomes" id="UP000263753"/>
    </source>
</evidence>
<name>A0A3B7LWP6_9GAMM</name>
<dbReference type="Proteomes" id="UP000263753">
    <property type="component" value="Chromosome"/>
</dbReference>
<gene>
    <name evidence="2" type="ORF">CDG60_12185</name>
</gene>
<dbReference type="RefSeq" id="WP_087511740.1">
    <property type="nucleotide sequence ID" value="NZ_CP032134.1"/>
</dbReference>
<feature type="transmembrane region" description="Helical" evidence="1">
    <location>
        <begin position="34"/>
        <end position="55"/>
    </location>
</feature>
<protein>
    <recommendedName>
        <fullName evidence="4">Holin</fullName>
    </recommendedName>
</protein>
<dbReference type="AlphaFoldDB" id="A0A3B7LWP6"/>
<evidence type="ECO:0008006" key="4">
    <source>
        <dbReference type="Google" id="ProtNLM"/>
    </source>
</evidence>
<reference evidence="3" key="1">
    <citation type="submission" date="2018-09" db="EMBL/GenBank/DDBJ databases">
        <title>The complete genome of Acinetobacter sp. strain WCHAc010005.</title>
        <authorList>
            <person name="Hu Y."/>
            <person name="Long H."/>
            <person name="Feng Y."/>
            <person name="Zong Z."/>
        </authorList>
    </citation>
    <scope>NUCLEOTIDE SEQUENCE [LARGE SCALE GENOMIC DNA]</scope>
    <source>
        <strain evidence="3">WCHAc010005</strain>
    </source>
</reference>
<dbReference type="KEGG" id="achi:CDG60_12185"/>
<keyword evidence="1" id="KW-1133">Transmembrane helix</keyword>
<proteinExistence type="predicted"/>
<keyword evidence="1" id="KW-0472">Membrane</keyword>
<evidence type="ECO:0000313" key="2">
    <source>
        <dbReference type="EMBL" id="AXY57256.1"/>
    </source>
</evidence>
<keyword evidence="1" id="KW-0812">Transmembrane</keyword>
<organism evidence="2 3">
    <name type="scientific">Acinetobacter chinensis</name>
    <dbReference type="NCBI Taxonomy" id="2004650"/>
    <lineage>
        <taxon>Bacteria</taxon>
        <taxon>Pseudomonadati</taxon>
        <taxon>Pseudomonadota</taxon>
        <taxon>Gammaproteobacteria</taxon>
        <taxon>Moraxellales</taxon>
        <taxon>Moraxellaceae</taxon>
        <taxon>Acinetobacter</taxon>
    </lineage>
</organism>
<sequence length="76" mass="8235">MTEPTASSTATYGLVTNLAGGGMVLYGGLSTTEWMAVLGALCAIVGLVIQAVAAYRKDQRDEELHDKRMHEKEYDE</sequence>
<evidence type="ECO:0000256" key="1">
    <source>
        <dbReference type="SAM" id="Phobius"/>
    </source>
</evidence>
<accession>A0A3B7LWP6</accession>